<dbReference type="CDD" id="cd00519">
    <property type="entry name" value="Lipase_3"/>
    <property type="match status" value="1"/>
</dbReference>
<gene>
    <name evidence="3" type="ORF">INT45_005577</name>
</gene>
<sequence>MTYSGTSVYFAVASFISCIPAIAGLIARWYTYKWTSILLYFCSIVFLFLAVVFYVSYKLIQQGSPFLLNGLDKLNRILSPLVSKLANSKIVGPIIAVIVRANFFAWFMILLLSDKVIRTMITRMIGHHATQRSYSIVNAVDPKFPLFDKLLDETAEREEKEAKTSYQKRQSRPEYSQSIAYTLAVASKLAYEEVGLIKHELEKDGFDNVCAYIIEKDDNIFLVFRGTNPMNIQNFVTDFNIEMTDIRSSSGVSMGKVHKGFWDAMGNPNRTAPHGGQPPQRNATLQIELNAASLQRTVISTVQAAIDIGKFTVNELISHVSDPIDNSWIGYDRDVRHHSLYAQAEEWIMALIDNQNHVHPTDDEAVELNDYPSTRNQPPRRKRFFIAGHSLGGALATVFLAKMLQSESPLLNHFSGLYTYGQPKVGDVEFTRAFYPEFTTKIFHHAYNNDLVARVPPFFGYHTSPGTLVFIDSAYSVTLYPPNPRTNEPVPVRPISYLHLSGLLNTNVIRRLSQESWLRVTFRLLFPFFLNDHFPSEYVNGLRQGTLNWMIVGEEGMQGGSSKGDEESAVGMSATSVSSMTKVTRRHF</sequence>
<dbReference type="GO" id="GO:0004806">
    <property type="term" value="F:triacylglycerol lipase activity"/>
    <property type="evidence" value="ECO:0007669"/>
    <property type="project" value="InterPro"/>
</dbReference>
<dbReference type="Proteomes" id="UP000646827">
    <property type="component" value="Unassembled WGS sequence"/>
</dbReference>
<keyword evidence="1" id="KW-1133">Transmembrane helix</keyword>
<keyword evidence="1" id="KW-0472">Membrane</keyword>
<name>A0A8H7SB84_9FUNG</name>
<feature type="transmembrane region" description="Helical" evidence="1">
    <location>
        <begin position="37"/>
        <end position="57"/>
    </location>
</feature>
<dbReference type="PANTHER" id="PTHR46086:SF3">
    <property type="entry name" value="TRIACYLGLYCEROL LIPASE OBL1"/>
    <property type="match status" value="1"/>
</dbReference>
<accession>A0A8H7SB84</accession>
<reference evidence="3 4" key="1">
    <citation type="submission" date="2020-12" db="EMBL/GenBank/DDBJ databases">
        <title>Metabolic potential, ecology and presence of endohyphal bacteria is reflected in genomic diversity of Mucoromycotina.</title>
        <authorList>
            <person name="Muszewska A."/>
            <person name="Okrasinska A."/>
            <person name="Steczkiewicz K."/>
            <person name="Drgas O."/>
            <person name="Orlowska M."/>
            <person name="Perlinska-Lenart U."/>
            <person name="Aleksandrzak-Piekarczyk T."/>
            <person name="Szatraj K."/>
            <person name="Zielenkiewicz U."/>
            <person name="Pilsyk S."/>
            <person name="Malc E."/>
            <person name="Mieczkowski P."/>
            <person name="Kruszewska J.S."/>
            <person name="Biernat P."/>
            <person name="Pawlowska J."/>
        </authorList>
    </citation>
    <scope>NUCLEOTIDE SEQUENCE [LARGE SCALE GENOMIC DNA]</scope>
    <source>
        <strain evidence="3 4">CBS 142.35</strain>
    </source>
</reference>
<keyword evidence="4" id="KW-1185">Reference proteome</keyword>
<protein>
    <recommendedName>
        <fullName evidence="2">Fungal lipase-type domain-containing protein</fullName>
    </recommendedName>
</protein>
<feature type="transmembrane region" description="Helical" evidence="1">
    <location>
        <begin position="90"/>
        <end position="113"/>
    </location>
</feature>
<dbReference type="GO" id="GO:0006629">
    <property type="term" value="P:lipid metabolic process"/>
    <property type="evidence" value="ECO:0007669"/>
    <property type="project" value="InterPro"/>
</dbReference>
<evidence type="ECO:0000256" key="1">
    <source>
        <dbReference type="SAM" id="Phobius"/>
    </source>
</evidence>
<evidence type="ECO:0000313" key="4">
    <source>
        <dbReference type="Proteomes" id="UP000646827"/>
    </source>
</evidence>
<keyword evidence="1" id="KW-0812">Transmembrane</keyword>
<proteinExistence type="predicted"/>
<feature type="domain" description="Fungal lipase-type" evidence="2">
    <location>
        <begin position="382"/>
        <end position="458"/>
    </location>
</feature>
<dbReference type="OrthoDB" id="2338663at2759"/>
<dbReference type="InterPro" id="IPR002921">
    <property type="entry name" value="Fungal_lipase-type"/>
</dbReference>
<dbReference type="Gene3D" id="3.40.50.1820">
    <property type="entry name" value="alpha/beta hydrolase"/>
    <property type="match status" value="1"/>
</dbReference>
<dbReference type="SUPFAM" id="SSF53474">
    <property type="entry name" value="alpha/beta-Hydrolases"/>
    <property type="match status" value="1"/>
</dbReference>
<dbReference type="EMBL" id="JAEPRB010000029">
    <property type="protein sequence ID" value="KAG2225333.1"/>
    <property type="molecule type" value="Genomic_DNA"/>
</dbReference>
<dbReference type="PANTHER" id="PTHR46086">
    <property type="entry name" value="ALPHA/BETA-HYDROLASES SUPERFAMILY PROTEIN"/>
    <property type="match status" value="1"/>
</dbReference>
<evidence type="ECO:0000313" key="3">
    <source>
        <dbReference type="EMBL" id="KAG2225333.1"/>
    </source>
</evidence>
<dbReference type="Pfam" id="PF01764">
    <property type="entry name" value="Lipase_3"/>
    <property type="match status" value="1"/>
</dbReference>
<feature type="transmembrane region" description="Helical" evidence="1">
    <location>
        <begin position="6"/>
        <end position="30"/>
    </location>
</feature>
<organism evidence="3 4">
    <name type="scientific">Circinella minor</name>
    <dbReference type="NCBI Taxonomy" id="1195481"/>
    <lineage>
        <taxon>Eukaryota</taxon>
        <taxon>Fungi</taxon>
        <taxon>Fungi incertae sedis</taxon>
        <taxon>Mucoromycota</taxon>
        <taxon>Mucoromycotina</taxon>
        <taxon>Mucoromycetes</taxon>
        <taxon>Mucorales</taxon>
        <taxon>Lichtheimiaceae</taxon>
        <taxon>Circinella</taxon>
    </lineage>
</organism>
<feature type="transmembrane region" description="Helical" evidence="1">
    <location>
        <begin position="384"/>
        <end position="404"/>
    </location>
</feature>
<dbReference type="InterPro" id="IPR044819">
    <property type="entry name" value="OBL-like"/>
</dbReference>
<dbReference type="InterPro" id="IPR029058">
    <property type="entry name" value="AB_hydrolase_fold"/>
</dbReference>
<comment type="caution">
    <text evidence="3">The sequence shown here is derived from an EMBL/GenBank/DDBJ whole genome shotgun (WGS) entry which is preliminary data.</text>
</comment>
<dbReference type="AlphaFoldDB" id="A0A8H7SB84"/>
<evidence type="ECO:0000259" key="2">
    <source>
        <dbReference type="Pfam" id="PF01764"/>
    </source>
</evidence>